<sequence>MRNAVTGARILLSAIVLSAVSGCSTADNGAAPAVTTGSTTDSATAATTTTATARTTTSVTPVPLAKDEAARRYLDIVTPYNLALEHLEQGINEGRPLAEVHALADATAKANQAHVAALRAVVWPADVVSPMTALIGESELAQPHWDRAALAPNRDAVIEAVKAAIPGGRSEAATTIRAQLSLDQYEERDYP</sequence>
<reference evidence="2 3" key="1">
    <citation type="submission" date="2020-08" db="EMBL/GenBank/DDBJ databases">
        <title>Sequencing the genomes of 1000 actinobacteria strains.</title>
        <authorList>
            <person name="Klenk H.-P."/>
        </authorList>
    </citation>
    <scope>NUCLEOTIDE SEQUENCE [LARGE SCALE GENOMIC DNA]</scope>
    <source>
        <strain evidence="2 3">DSM 45486</strain>
    </source>
</reference>
<evidence type="ECO:0008006" key="4">
    <source>
        <dbReference type="Google" id="ProtNLM"/>
    </source>
</evidence>
<protein>
    <recommendedName>
        <fullName evidence="4">DUF4439 domain-containing protein</fullName>
    </recommendedName>
</protein>
<dbReference type="PROSITE" id="PS51257">
    <property type="entry name" value="PROKAR_LIPOPROTEIN"/>
    <property type="match status" value="1"/>
</dbReference>
<dbReference type="EMBL" id="JACHMO010000001">
    <property type="protein sequence ID" value="MBB5801496.1"/>
    <property type="molecule type" value="Genomic_DNA"/>
</dbReference>
<organism evidence="2 3">
    <name type="scientific">Saccharothrix ecbatanensis</name>
    <dbReference type="NCBI Taxonomy" id="1105145"/>
    <lineage>
        <taxon>Bacteria</taxon>
        <taxon>Bacillati</taxon>
        <taxon>Actinomycetota</taxon>
        <taxon>Actinomycetes</taxon>
        <taxon>Pseudonocardiales</taxon>
        <taxon>Pseudonocardiaceae</taxon>
        <taxon>Saccharothrix</taxon>
    </lineage>
</organism>
<evidence type="ECO:0000256" key="1">
    <source>
        <dbReference type="SAM" id="SignalP"/>
    </source>
</evidence>
<feature type="chain" id="PRO_5030742990" description="DUF4439 domain-containing protein" evidence="1">
    <location>
        <begin position="27"/>
        <end position="191"/>
    </location>
</feature>
<dbReference type="AlphaFoldDB" id="A0A7W9HGD8"/>
<name>A0A7W9HGD8_9PSEU</name>
<comment type="caution">
    <text evidence="2">The sequence shown here is derived from an EMBL/GenBank/DDBJ whole genome shotgun (WGS) entry which is preliminary data.</text>
</comment>
<dbReference type="Proteomes" id="UP000552097">
    <property type="component" value="Unassembled WGS sequence"/>
</dbReference>
<evidence type="ECO:0000313" key="3">
    <source>
        <dbReference type="Proteomes" id="UP000552097"/>
    </source>
</evidence>
<feature type="signal peptide" evidence="1">
    <location>
        <begin position="1"/>
        <end position="26"/>
    </location>
</feature>
<keyword evidence="3" id="KW-1185">Reference proteome</keyword>
<evidence type="ECO:0000313" key="2">
    <source>
        <dbReference type="EMBL" id="MBB5801496.1"/>
    </source>
</evidence>
<proteinExistence type="predicted"/>
<dbReference type="RefSeq" id="WP_184917395.1">
    <property type="nucleotide sequence ID" value="NZ_JACHMO010000001.1"/>
</dbReference>
<gene>
    <name evidence="2" type="ORF">F4560_001264</name>
</gene>
<accession>A0A7W9HGD8</accession>
<keyword evidence="1" id="KW-0732">Signal</keyword>